<name>A0A4P7NBV0_PYROR</name>
<keyword evidence="1" id="KW-0732">Signal</keyword>
<evidence type="ECO:0000256" key="1">
    <source>
        <dbReference type="SAM" id="SignalP"/>
    </source>
</evidence>
<evidence type="ECO:0008006" key="4">
    <source>
        <dbReference type="Google" id="ProtNLM"/>
    </source>
</evidence>
<feature type="signal peptide" evidence="1">
    <location>
        <begin position="1"/>
        <end position="25"/>
    </location>
</feature>
<reference evidence="2 3" key="1">
    <citation type="journal article" date="2019" name="Mol. Biol. Evol.">
        <title>Blast fungal genomes show frequent chromosomal changes, gene gains and losses, and effector gene turnover.</title>
        <authorList>
            <person name="Gomez Luciano L.B."/>
            <person name="Jason Tsai I."/>
            <person name="Chuma I."/>
            <person name="Tosa Y."/>
            <person name="Chen Y.H."/>
            <person name="Li J.Y."/>
            <person name="Li M.Y."/>
            <person name="Jade Lu M.Y."/>
            <person name="Nakayashiki H."/>
            <person name="Li W.H."/>
        </authorList>
    </citation>
    <scope>NUCLEOTIDE SEQUENCE [LARGE SCALE GENOMIC DNA]</scope>
    <source>
        <strain evidence="2">MZ5-1-6</strain>
    </source>
</reference>
<organism evidence="2 3">
    <name type="scientific">Pyricularia oryzae</name>
    <name type="common">Rice blast fungus</name>
    <name type="synonym">Magnaporthe oryzae</name>
    <dbReference type="NCBI Taxonomy" id="318829"/>
    <lineage>
        <taxon>Eukaryota</taxon>
        <taxon>Fungi</taxon>
        <taxon>Dikarya</taxon>
        <taxon>Ascomycota</taxon>
        <taxon>Pezizomycotina</taxon>
        <taxon>Sordariomycetes</taxon>
        <taxon>Sordariomycetidae</taxon>
        <taxon>Magnaporthales</taxon>
        <taxon>Pyriculariaceae</taxon>
        <taxon>Pyricularia</taxon>
    </lineage>
</organism>
<dbReference type="AlphaFoldDB" id="A0A4P7NBV0"/>
<protein>
    <recommendedName>
        <fullName evidence="4">Conidiation-specific protein 13</fullName>
    </recommendedName>
</protein>
<dbReference type="Proteomes" id="UP000294847">
    <property type="component" value="Chromosome 3"/>
</dbReference>
<evidence type="ECO:0000313" key="2">
    <source>
        <dbReference type="EMBL" id="QBZ59362.1"/>
    </source>
</evidence>
<dbReference type="EMBL" id="CP034206">
    <property type="protein sequence ID" value="QBZ59362.1"/>
    <property type="molecule type" value="Genomic_DNA"/>
</dbReference>
<gene>
    <name evidence="2" type="ORF">PoMZ_04323</name>
</gene>
<proteinExistence type="predicted"/>
<sequence length="330" mass="35982">MFVDNFIPAMATMATMAALSGLALAVENFKPTIKPMAFDMYGMDKDLRLHMPPMSISDIKVESWIPGKIPYACFNGEGLEGTFAMTTINPWEFHVFNVTFKDCDRSWVVCRHYNAGATELEVVKGISAMPVGIREAVSVFTAVPLNMPGGVAAWVHDGDTMVVQDPIYWSSPYLLMHEATHALDWTTLSPAPFDRFWSYGDEWRAAIDSDGVVPSVYAANAAGPEQFNLREDFAEVGGIALYDLNVPGGIDGFHKNASAISAQLALYKKVVGEARIVKGGRCSAAKAEVRRIVDIAGFKDDDVVGEADATKMADHDLTVPPVEPLLSQVR</sequence>
<feature type="chain" id="PRO_5020878954" description="Conidiation-specific protein 13" evidence="1">
    <location>
        <begin position="26"/>
        <end position="330"/>
    </location>
</feature>
<evidence type="ECO:0000313" key="3">
    <source>
        <dbReference type="Proteomes" id="UP000294847"/>
    </source>
</evidence>
<accession>A0A4P7NBV0</accession>